<name>A0A5C6M516_9PLAN</name>
<dbReference type="EMBL" id="SRHE01000745">
    <property type="protein sequence ID" value="TWW08284.1"/>
    <property type="molecule type" value="Genomic_DNA"/>
</dbReference>
<evidence type="ECO:0000313" key="3">
    <source>
        <dbReference type="EMBL" id="TWW08284.1"/>
    </source>
</evidence>
<gene>
    <name evidence="3" type="ORF">E3A20_25890</name>
</gene>
<reference evidence="3 4" key="2">
    <citation type="submission" date="2019-08" db="EMBL/GenBank/DDBJ databases">
        <authorList>
            <person name="Henke P."/>
        </authorList>
    </citation>
    <scope>NUCLEOTIDE SEQUENCE [LARGE SCALE GENOMIC DNA]</scope>
    <source>
        <strain evidence="3">Phe10_nw2017</strain>
    </source>
</reference>
<accession>A0A5C6M516</accession>
<feature type="domain" description="Pyrrolo-quinoline quinone repeat" evidence="2">
    <location>
        <begin position="93"/>
        <end position="206"/>
    </location>
</feature>
<dbReference type="PANTHER" id="PTHR34512:SF30">
    <property type="entry name" value="OUTER MEMBRANE PROTEIN ASSEMBLY FACTOR BAMB"/>
    <property type="match status" value="1"/>
</dbReference>
<organism evidence="3 4">
    <name type="scientific">Planctomyces bekefii</name>
    <dbReference type="NCBI Taxonomy" id="1653850"/>
    <lineage>
        <taxon>Bacteria</taxon>
        <taxon>Pseudomonadati</taxon>
        <taxon>Planctomycetota</taxon>
        <taxon>Planctomycetia</taxon>
        <taxon>Planctomycetales</taxon>
        <taxon>Planctomycetaceae</taxon>
        <taxon>Planctomyces</taxon>
    </lineage>
</organism>
<proteinExistence type="predicted"/>
<dbReference type="Proteomes" id="UP000321083">
    <property type="component" value="Unassembled WGS sequence"/>
</dbReference>
<dbReference type="PANTHER" id="PTHR34512">
    <property type="entry name" value="CELL SURFACE PROTEIN"/>
    <property type="match status" value="1"/>
</dbReference>
<sequence>MLRSLAVAALLACAALWVMSGAAVCWGEDWRQWRGPAGDGVSGERGLPQRWTREQNVVRRVELPGPGNSTPVISGDRIFLTQPPAEKAQRSLLCLDVQSGQTVWSRTVEWLGADPTHSTNPMCSSSAVTDGERVIAWFGSTGLHCWDVEGRLQWSRDLGVQQHIWGYGSSPVIAEGRVYLNFGPGENSALYALDVKTGEVLWQRAEPLDRDGT</sequence>
<comment type="caution">
    <text evidence="3">The sequence shown here is derived from an EMBL/GenBank/DDBJ whole genome shotgun (WGS) entry which is preliminary data.</text>
</comment>
<dbReference type="AlphaFoldDB" id="A0A5C6M516"/>
<protein>
    <recommendedName>
        <fullName evidence="2">Pyrrolo-quinoline quinone repeat domain-containing protein</fullName>
    </recommendedName>
</protein>
<dbReference type="Pfam" id="PF13360">
    <property type="entry name" value="PQQ_2"/>
    <property type="match status" value="1"/>
</dbReference>
<evidence type="ECO:0000313" key="4">
    <source>
        <dbReference type="Proteomes" id="UP000321083"/>
    </source>
</evidence>
<dbReference type="SUPFAM" id="SSF50998">
    <property type="entry name" value="Quinoprotein alcohol dehydrogenase-like"/>
    <property type="match status" value="1"/>
</dbReference>
<feature type="chain" id="PRO_5022934977" description="Pyrrolo-quinoline quinone repeat domain-containing protein" evidence="1">
    <location>
        <begin position="23"/>
        <end position="213"/>
    </location>
</feature>
<keyword evidence="4" id="KW-1185">Reference proteome</keyword>
<dbReference type="InterPro" id="IPR015943">
    <property type="entry name" value="WD40/YVTN_repeat-like_dom_sf"/>
</dbReference>
<feature type="signal peptide" evidence="1">
    <location>
        <begin position="1"/>
        <end position="22"/>
    </location>
</feature>
<dbReference type="InterPro" id="IPR002372">
    <property type="entry name" value="PQQ_rpt_dom"/>
</dbReference>
<dbReference type="InterPro" id="IPR011047">
    <property type="entry name" value="Quinoprotein_ADH-like_sf"/>
</dbReference>
<dbReference type="Gene3D" id="2.130.10.10">
    <property type="entry name" value="YVTN repeat-like/Quinoprotein amine dehydrogenase"/>
    <property type="match status" value="1"/>
</dbReference>
<evidence type="ECO:0000259" key="2">
    <source>
        <dbReference type="Pfam" id="PF13360"/>
    </source>
</evidence>
<keyword evidence="1" id="KW-0732">Signal</keyword>
<feature type="non-terminal residue" evidence="3">
    <location>
        <position position="213"/>
    </location>
</feature>
<evidence type="ECO:0000256" key="1">
    <source>
        <dbReference type="SAM" id="SignalP"/>
    </source>
</evidence>
<reference evidence="3 4" key="1">
    <citation type="submission" date="2019-08" db="EMBL/GenBank/DDBJ databases">
        <title>100 year-old enigma solved: identification of Planctomyces bekefii, the type genus and species of the phylum Planctomycetes.</title>
        <authorList>
            <person name="Svetlana D.N."/>
            <person name="Overmann J."/>
        </authorList>
    </citation>
    <scope>NUCLEOTIDE SEQUENCE [LARGE SCALE GENOMIC DNA]</scope>
    <source>
        <strain evidence="3">Phe10_nw2017</strain>
    </source>
</reference>